<dbReference type="EMBL" id="KV454488">
    <property type="protein sequence ID" value="ODV59058.1"/>
    <property type="molecule type" value="Genomic_DNA"/>
</dbReference>
<name>A0A1D2VBK6_9ASCO</name>
<feature type="compositionally biased region" description="Low complexity" evidence="5">
    <location>
        <begin position="375"/>
        <end position="396"/>
    </location>
</feature>
<dbReference type="OrthoDB" id="3318at2759"/>
<evidence type="ECO:0000256" key="1">
    <source>
        <dbReference type="ARBA" id="ARBA00004394"/>
    </source>
</evidence>
<dbReference type="InterPro" id="IPR007583">
    <property type="entry name" value="GRASP55_65"/>
</dbReference>
<evidence type="ECO:0000256" key="3">
    <source>
        <dbReference type="ARBA" id="ARBA00023034"/>
    </source>
</evidence>
<keyword evidence="4" id="KW-0472">Membrane</keyword>
<dbReference type="GeneID" id="30967505"/>
<dbReference type="STRING" id="1344418.A0A1D2VBK6"/>
<dbReference type="InterPro" id="IPR036034">
    <property type="entry name" value="PDZ_sf"/>
</dbReference>
<dbReference type="RefSeq" id="XP_020045365.1">
    <property type="nucleotide sequence ID" value="XM_020193869.1"/>
</dbReference>
<protein>
    <recommendedName>
        <fullName evidence="6">PDZ GRASP-type domain-containing protein</fullName>
    </recommendedName>
</protein>
<evidence type="ECO:0000313" key="7">
    <source>
        <dbReference type="EMBL" id="ODV59058.1"/>
    </source>
</evidence>
<proteinExistence type="predicted"/>
<organism evidence="7 8">
    <name type="scientific">Ascoidea rubescens DSM 1968</name>
    <dbReference type="NCBI Taxonomy" id="1344418"/>
    <lineage>
        <taxon>Eukaryota</taxon>
        <taxon>Fungi</taxon>
        <taxon>Dikarya</taxon>
        <taxon>Ascomycota</taxon>
        <taxon>Saccharomycotina</taxon>
        <taxon>Saccharomycetes</taxon>
        <taxon>Ascoideaceae</taxon>
        <taxon>Ascoidea</taxon>
    </lineage>
</organism>
<dbReference type="PANTHER" id="PTHR12893:SF0">
    <property type="entry name" value="GRASP65"/>
    <property type="match status" value="1"/>
</dbReference>
<evidence type="ECO:0000256" key="5">
    <source>
        <dbReference type="SAM" id="MobiDB-lite"/>
    </source>
</evidence>
<dbReference type="InterPro" id="IPR024958">
    <property type="entry name" value="GRASP_PDZ"/>
</dbReference>
<keyword evidence="2" id="KW-0677">Repeat</keyword>
<dbReference type="GO" id="GO:0000139">
    <property type="term" value="C:Golgi membrane"/>
    <property type="evidence" value="ECO:0007669"/>
    <property type="project" value="UniProtKB-SubCell"/>
</dbReference>
<gene>
    <name evidence="7" type="ORF">ASCRUDRAFT_77458</name>
</gene>
<dbReference type="Proteomes" id="UP000095038">
    <property type="component" value="Unassembled WGS sequence"/>
</dbReference>
<evidence type="ECO:0000256" key="4">
    <source>
        <dbReference type="ARBA" id="ARBA00023136"/>
    </source>
</evidence>
<dbReference type="PROSITE" id="PS51865">
    <property type="entry name" value="PDZ_GRASP"/>
    <property type="match status" value="2"/>
</dbReference>
<dbReference type="Gene3D" id="2.30.42.10">
    <property type="match status" value="2"/>
</dbReference>
<evidence type="ECO:0000313" key="8">
    <source>
        <dbReference type="Proteomes" id="UP000095038"/>
    </source>
</evidence>
<evidence type="ECO:0000256" key="2">
    <source>
        <dbReference type="ARBA" id="ARBA00022737"/>
    </source>
</evidence>
<reference evidence="8" key="1">
    <citation type="submission" date="2016-05" db="EMBL/GenBank/DDBJ databases">
        <title>Comparative genomics of biotechnologically important yeasts.</title>
        <authorList>
            <consortium name="DOE Joint Genome Institute"/>
            <person name="Riley R."/>
            <person name="Haridas S."/>
            <person name="Wolfe K.H."/>
            <person name="Lopes M.R."/>
            <person name="Hittinger C.T."/>
            <person name="Goker M."/>
            <person name="Salamov A."/>
            <person name="Wisecaver J."/>
            <person name="Long T.M."/>
            <person name="Aerts A.L."/>
            <person name="Barry K."/>
            <person name="Choi C."/>
            <person name="Clum A."/>
            <person name="Coughlan A.Y."/>
            <person name="Deshpande S."/>
            <person name="Douglass A.P."/>
            <person name="Hanson S.J."/>
            <person name="Klenk H.-P."/>
            <person name="Labutti K."/>
            <person name="Lapidus A."/>
            <person name="Lindquist E."/>
            <person name="Lipzen A."/>
            <person name="Meier-Kolthoff J.P."/>
            <person name="Ohm R.A."/>
            <person name="Otillar R.P."/>
            <person name="Pangilinan J."/>
            <person name="Peng Y."/>
            <person name="Rokas A."/>
            <person name="Rosa C.A."/>
            <person name="Scheuner C."/>
            <person name="Sibirny A.A."/>
            <person name="Slot J.C."/>
            <person name="Stielow J.B."/>
            <person name="Sun H."/>
            <person name="Kurtzman C.P."/>
            <person name="Blackwell M."/>
            <person name="Grigoriev I.V."/>
            <person name="Jeffries T.W."/>
        </authorList>
    </citation>
    <scope>NUCLEOTIDE SEQUENCE [LARGE SCALE GENOMIC DNA]</scope>
    <source>
        <strain evidence="8">DSM 1968</strain>
    </source>
</reference>
<feature type="domain" description="PDZ GRASP-type" evidence="6">
    <location>
        <begin position="192"/>
        <end position="288"/>
    </location>
</feature>
<keyword evidence="3" id="KW-0333">Golgi apparatus</keyword>
<feature type="region of interest" description="Disordered" evidence="5">
    <location>
        <begin position="360"/>
        <end position="447"/>
    </location>
</feature>
<feature type="domain" description="PDZ GRASP-type" evidence="6">
    <location>
        <begin position="44"/>
        <end position="187"/>
    </location>
</feature>
<accession>A0A1D2VBK6</accession>
<feature type="compositionally biased region" description="Basic and acidic residues" evidence="5">
    <location>
        <begin position="421"/>
        <end position="438"/>
    </location>
</feature>
<dbReference type="AlphaFoldDB" id="A0A1D2VBK6"/>
<sequence length="447" mass="49909">MFSSFASKLLNTLEQSAETLKSNIVPNVSSTNDTYFKSADGSLYGFRVLHVEPSSPAASSGLEPWFDYIIGINNHELTTNPLANDLQYSPYNYQNQFVNNQLLPDYASFLDEINNSIGTSITLTVWSAKGGTTRQIYFPIDQNNDILDEINIHSSTNSLQNNNTGNNNNNINIKFNKIGISFQLTSLVSATYVYHVIEIQKNSPAYHAKLIPHSDYIIGIENGLLATGGEDLFGRVITSIYNRNPSNSTINLLVYNHDFDLIRHVKIKPNNNWGGSGLIGCSVAYGYLHRIPQIINGNDNDNDNNIANNNDINDINDINHNPDSNINSYIQPNIGSNINNDYENQYNQYINQNNTIDNTPFIPSQLISPPPPPSQSITNPSLPPLSSLPLTTQRLPTSRRKKRNSLSKNKNVDLSSYFEEQINKSHQVDGDVKHDKIDSLPPPPKKK</sequence>
<dbReference type="PANTHER" id="PTHR12893">
    <property type="entry name" value="GOLGI REASSEMBLY STACKING PROTEIN GRASP"/>
    <property type="match status" value="1"/>
</dbReference>
<dbReference type="GO" id="GO:0007030">
    <property type="term" value="P:Golgi organization"/>
    <property type="evidence" value="ECO:0007669"/>
    <property type="project" value="TreeGrafter"/>
</dbReference>
<evidence type="ECO:0000259" key="6">
    <source>
        <dbReference type="PROSITE" id="PS51865"/>
    </source>
</evidence>
<dbReference type="FunCoup" id="A0A1D2VBK6">
    <property type="interactions" value="109"/>
</dbReference>
<comment type="subcellular location">
    <subcellularLocation>
        <location evidence="1">Golgi apparatus membrane</location>
    </subcellularLocation>
</comment>
<keyword evidence="8" id="KW-1185">Reference proteome</keyword>
<dbReference type="InParanoid" id="A0A1D2VBK6"/>
<dbReference type="Pfam" id="PF04495">
    <property type="entry name" value="GRASP55_65"/>
    <property type="match status" value="1"/>
</dbReference>